<proteinExistence type="predicted"/>
<dbReference type="Proteomes" id="UP000295706">
    <property type="component" value="Unassembled WGS sequence"/>
</dbReference>
<dbReference type="OrthoDB" id="1115707at2"/>
<evidence type="ECO:0000313" key="1">
    <source>
        <dbReference type="EMBL" id="TDB65367.1"/>
    </source>
</evidence>
<organism evidence="1 2">
    <name type="scientific">Arundinibacter roseus</name>
    <dbReference type="NCBI Taxonomy" id="2070510"/>
    <lineage>
        <taxon>Bacteria</taxon>
        <taxon>Pseudomonadati</taxon>
        <taxon>Bacteroidota</taxon>
        <taxon>Cytophagia</taxon>
        <taxon>Cytophagales</taxon>
        <taxon>Spirosomataceae</taxon>
        <taxon>Arundinibacter</taxon>
    </lineage>
</organism>
<accession>A0A4R4KBS9</accession>
<protein>
    <recommendedName>
        <fullName evidence="3">YbbR-like domain-containing protein</fullName>
    </recommendedName>
</protein>
<dbReference type="AlphaFoldDB" id="A0A4R4KBS9"/>
<dbReference type="EMBL" id="SMJU01000006">
    <property type="protein sequence ID" value="TDB65367.1"/>
    <property type="molecule type" value="Genomic_DNA"/>
</dbReference>
<dbReference type="Gene3D" id="2.170.120.40">
    <property type="entry name" value="YbbR-like domain"/>
    <property type="match status" value="1"/>
</dbReference>
<gene>
    <name evidence="1" type="ORF">EZE20_10365</name>
</gene>
<evidence type="ECO:0000313" key="2">
    <source>
        <dbReference type="Proteomes" id="UP000295706"/>
    </source>
</evidence>
<comment type="caution">
    <text evidence="1">The sequence shown here is derived from an EMBL/GenBank/DDBJ whole genome shotgun (WGS) entry which is preliminary data.</text>
</comment>
<name>A0A4R4KBS9_9BACT</name>
<keyword evidence="2" id="KW-1185">Reference proteome</keyword>
<reference evidence="1 2" key="1">
    <citation type="submission" date="2019-02" db="EMBL/GenBank/DDBJ databases">
        <title>Arundinibacter roseus gen. nov., sp. nov., a new member of the family Cytophagaceae.</title>
        <authorList>
            <person name="Szuroczki S."/>
            <person name="Khayer B."/>
            <person name="Sproer C."/>
            <person name="Toumi M."/>
            <person name="Szabo A."/>
            <person name="Felfoldi T."/>
            <person name="Schumann P."/>
            <person name="Toth E."/>
        </authorList>
    </citation>
    <scope>NUCLEOTIDE SEQUENCE [LARGE SCALE GENOMIC DNA]</scope>
    <source>
        <strain evidence="1 2">DMA-k-7a</strain>
    </source>
</reference>
<sequence>MTALNKDNYSLRLDYPIHFQFDESQFIPVQPLPKTVSVNVSGDGWNLLRKSWLTFVESPVEYKVINPLKASVINSTSLTDQIAEHFPDVKVNYIIADTFELGFERKISRIIPVRVDSLSIDLRPGFVISSLINVSPSLISVEGPASEVSNFPDTIRVQVPASKIQNNYDENLSMNIPYLPLVEVSHSSVFVSFEVARLLRPLPVTTAKK</sequence>
<evidence type="ECO:0008006" key="3">
    <source>
        <dbReference type="Google" id="ProtNLM"/>
    </source>
</evidence>